<name>A0ABR9NW27_9BACT</name>
<evidence type="ECO:0000313" key="5">
    <source>
        <dbReference type="Proteomes" id="UP000618926"/>
    </source>
</evidence>
<dbReference type="InterPro" id="IPR032897">
    <property type="entry name" value="Sulfite_reductase"/>
</dbReference>
<dbReference type="InterPro" id="IPR051829">
    <property type="entry name" value="Multiheme_Cytochr_ET"/>
</dbReference>
<sequence>MKNLVKSIIALGVFCMPLLLLQSLHATEKGARKDHGKAEAGDVRTLEGYVEQEKEFYDFLKKNHPLFKYEKDGRLVGKYQISDREEEFVEFGGGKDYAKKVNMQTAMTYRLGMESILDLPNKFVGAKKCGECHPAQYEKWSRSRHALVVRFPDEMVELPNKDLNAPLYGTKDLAILPKGITPDMVYAIIGTPRTKYGFLDAWLVRGTYHVEDGLLRDLTGRMVAGGNQHSKHWGQSLTPEMAKKIAEFVPGFPTKLADFGDSSSSVWGMTSYGAKYRKNMLFQPASSYCEVCHTFKFDFKSQKELFAALGKPEELRKHTINKGISCEECHGAGAHLVGARGAGMPSNCERCHQRFAYNEDEAQKDPKHQLSSYFKSACPSCGTEGSQAYFSEHYQKGMRCGTCHDPHEVTENDWRDSYTVPGLKKQCQDCHSAQSEFFKNNSAHSTHKCASCHMPVMMSCENFATIQFPDKGGFDNTRAAHIWKINVSPDEKTLNPPEGKGRDFRGPWRLTKRDGKPAIDLMWSCGRTSFSDGNLLNNGGCHSGAQSQLPKQLHFTDQKQIFEVVDAWQKPVKKGIKGLQENFTKLDPLLASSRKAQADKAQIQVMINQAKDIVSAIEKDGSWGVHAPEYTLKKVKEAEILVDGANAALTGANVTKR</sequence>
<dbReference type="PANTHER" id="PTHR35038:SF8">
    <property type="entry name" value="C-TYPE POLYHEME CYTOCHROME OMCC"/>
    <property type="match status" value="1"/>
</dbReference>
<feature type="chain" id="PRO_5045127315" evidence="3">
    <location>
        <begin position="27"/>
        <end position="657"/>
    </location>
</feature>
<protein>
    <submittedName>
        <fullName evidence="4">Cytochrome C</fullName>
    </submittedName>
</protein>
<proteinExistence type="inferred from homology"/>
<dbReference type="SUPFAM" id="SSF48695">
    <property type="entry name" value="Multiheme cytochromes"/>
    <property type="match status" value="1"/>
</dbReference>
<dbReference type="PANTHER" id="PTHR35038">
    <property type="entry name" value="DISSIMILATORY SULFITE REDUCTASE SIRA"/>
    <property type="match status" value="1"/>
</dbReference>
<organism evidence="4 5">
    <name type="scientific">Geobacter anodireducens</name>
    <dbReference type="NCBI Taxonomy" id="1340425"/>
    <lineage>
        <taxon>Bacteria</taxon>
        <taxon>Pseudomonadati</taxon>
        <taxon>Thermodesulfobacteriota</taxon>
        <taxon>Desulfuromonadia</taxon>
        <taxon>Geobacterales</taxon>
        <taxon>Geobacteraceae</taxon>
        <taxon>Geobacter</taxon>
    </lineage>
</organism>
<keyword evidence="5" id="KW-1185">Reference proteome</keyword>
<dbReference type="InterPro" id="IPR036280">
    <property type="entry name" value="Multihaem_cyt_sf"/>
</dbReference>
<reference evidence="4 5" key="1">
    <citation type="submission" date="2020-10" db="EMBL/GenBank/DDBJ databases">
        <title>Investigation of anaerobic biodegradation of phenanthrene by a sulfate-dependent Geobacter anodireducens strain PheS2.</title>
        <authorList>
            <person name="Zhang Z."/>
        </authorList>
    </citation>
    <scope>NUCLEOTIDE SEQUENCE [LARGE SCALE GENOMIC DNA]</scope>
    <source>
        <strain evidence="4 5">PheS2</strain>
    </source>
</reference>
<accession>A0ABR9NW27</accession>
<evidence type="ECO:0000256" key="2">
    <source>
        <dbReference type="SAM" id="MobiDB-lite"/>
    </source>
</evidence>
<dbReference type="Gene3D" id="1.10.1130.10">
    <property type="entry name" value="Flavocytochrome C3, Chain A"/>
    <property type="match status" value="2"/>
</dbReference>
<keyword evidence="1 3" id="KW-0732">Signal</keyword>
<evidence type="ECO:0000256" key="3">
    <source>
        <dbReference type="SAM" id="SignalP"/>
    </source>
</evidence>
<evidence type="ECO:0000313" key="4">
    <source>
        <dbReference type="EMBL" id="MBE2888468.1"/>
    </source>
</evidence>
<feature type="signal peptide" evidence="3">
    <location>
        <begin position="1"/>
        <end position="26"/>
    </location>
</feature>
<dbReference type="EMBL" id="JADBFD010000014">
    <property type="protein sequence ID" value="MBE2888468.1"/>
    <property type="molecule type" value="Genomic_DNA"/>
</dbReference>
<dbReference type="RefSeq" id="WP_192905593.1">
    <property type="nucleotide sequence ID" value="NZ_JADBFD010000014.1"/>
</dbReference>
<gene>
    <name evidence="4" type="ORF">IIE05_10860</name>
</gene>
<comment type="caution">
    <text evidence="4">The sequence shown here is derived from an EMBL/GenBank/DDBJ whole genome shotgun (WGS) entry which is preliminary data.</text>
</comment>
<evidence type="ECO:0000256" key="1">
    <source>
        <dbReference type="ARBA" id="ARBA00022729"/>
    </source>
</evidence>
<dbReference type="HAMAP" id="MF_02023">
    <property type="entry name" value="Sulfite_red"/>
    <property type="match status" value="1"/>
</dbReference>
<dbReference type="Proteomes" id="UP000618926">
    <property type="component" value="Unassembled WGS sequence"/>
</dbReference>
<feature type="region of interest" description="Disordered" evidence="2">
    <location>
        <begin position="490"/>
        <end position="510"/>
    </location>
</feature>